<comment type="caution">
    <text evidence="2">The sequence shown here is derived from an EMBL/GenBank/DDBJ whole genome shotgun (WGS) entry which is preliminary data.</text>
</comment>
<dbReference type="EMBL" id="NHYE01000994">
    <property type="protein sequence ID" value="PPR00642.1"/>
    <property type="molecule type" value="Genomic_DNA"/>
</dbReference>
<gene>
    <name evidence="2" type="ORF">CVT26_012337</name>
</gene>
<evidence type="ECO:0000313" key="3">
    <source>
        <dbReference type="Proteomes" id="UP000284706"/>
    </source>
</evidence>
<organism evidence="2 3">
    <name type="scientific">Gymnopilus dilepis</name>
    <dbReference type="NCBI Taxonomy" id="231916"/>
    <lineage>
        <taxon>Eukaryota</taxon>
        <taxon>Fungi</taxon>
        <taxon>Dikarya</taxon>
        <taxon>Basidiomycota</taxon>
        <taxon>Agaricomycotina</taxon>
        <taxon>Agaricomycetes</taxon>
        <taxon>Agaricomycetidae</taxon>
        <taxon>Agaricales</taxon>
        <taxon>Agaricineae</taxon>
        <taxon>Hymenogastraceae</taxon>
        <taxon>Gymnopilus</taxon>
    </lineage>
</organism>
<protein>
    <submittedName>
        <fullName evidence="2">Uncharacterized protein</fullName>
    </submittedName>
</protein>
<keyword evidence="3" id="KW-1185">Reference proteome</keyword>
<reference evidence="2 3" key="1">
    <citation type="journal article" date="2018" name="Evol. Lett.">
        <title>Horizontal gene cluster transfer increased hallucinogenic mushroom diversity.</title>
        <authorList>
            <person name="Reynolds H.T."/>
            <person name="Vijayakumar V."/>
            <person name="Gluck-Thaler E."/>
            <person name="Korotkin H.B."/>
            <person name="Matheny P.B."/>
            <person name="Slot J.C."/>
        </authorList>
    </citation>
    <scope>NUCLEOTIDE SEQUENCE [LARGE SCALE GENOMIC DNA]</scope>
    <source>
        <strain evidence="2 3">SRW20</strain>
    </source>
</reference>
<name>A0A409YCB0_9AGAR</name>
<proteinExistence type="predicted"/>
<evidence type="ECO:0000256" key="1">
    <source>
        <dbReference type="SAM" id="MobiDB-lite"/>
    </source>
</evidence>
<feature type="region of interest" description="Disordered" evidence="1">
    <location>
        <begin position="1"/>
        <end position="22"/>
    </location>
</feature>
<accession>A0A409YCB0</accession>
<dbReference type="InParanoid" id="A0A409YCB0"/>
<evidence type="ECO:0000313" key="2">
    <source>
        <dbReference type="EMBL" id="PPR00642.1"/>
    </source>
</evidence>
<dbReference type="Proteomes" id="UP000284706">
    <property type="component" value="Unassembled WGS sequence"/>
</dbReference>
<sequence length="85" mass="9771">MTTQLEEISQEVRGQGHQMRYRRSKNAIVRQAESSSLFSPAGINPYYSVSDPFASRVARRAPLERRVVEQGEVKVRRLQFGFSIE</sequence>
<dbReference type="AlphaFoldDB" id="A0A409YCB0"/>